<sequence length="1414" mass="155859">MNRPPSPHRYRLHRAGIRNVWQYDHQEFSFGDGRMLLRGKNGAGKSKALEMLLPYLLDGDARALDATGTGRTTLTWLMLDGYAQTNRLGYLWLEFARTDEEGNDRHLTVGAAVRASQSTKTAKPFFFTTRLRIGEDLDLAPAGHPLPVDRLKTQVGPENVTDRAVEHRARVARDLFGLTDPARYRNLLHLLHRLRRPTIGDRIDSGGLVSVLAETLPALDDEVVEKVARNLDDLDSVRAYLGRLERTDRALRTFLTGYRGYLHGALRRRTDRTSGELQRLTEHRRSAGDAAREAEALREREQQLDGRVETLENEARAAETDLTALHAGAGYRSLRELGEKRATVTALHSAAGAAFKAVRQAHSNEEEAGRRLTAETGRLGQELIELTTGHGELLRYAERSGVDPVHLGEPVATPAVPVAPATTAELTAPEGDLHLVRHSEVPAVDTEICSTALHAWDARLDAAQPVIRNRTRFATELGALIERSATAQREADEADTAREHMEEQVEHARTRVERRREETVGAGTAYADAARAWTGELRKLTGLPLDDVLALIAHDQGDGPLPAQTPDELADTARTAVDPWLTDLGEERDTLSLAVHGLESEWDGLRQRREEWEHRTDPEPQPPPHRTAPRTPGTGAPLYRLVDFAPDLEPDARAGLEAALEASGLLDAWVHTDGTVLDPATRDTLVVPGPPVTEPSLRHVPRPVAAPDSAVTAEQVERVLGSMALAEGRDAHLLNAADNGPHTALGTDGSWRLGIARGRHTKQAAEYVGAEVRARTRRRALADIDRRLSDVQDELERHRHRLRTLTAHRDQVGGTLRRPPSARGLTDAWARTAEAERAAESLASQASTLARGAQQVRARAVTVRRETEATASAQNLPVDPAALDMVRLDLGRLGQGTQQLRRRIRAVLSTTESHRTGRTDHERAQSARREAEADYAEPLGRLETARRTVRALEDALGATEQEILAREADAKRRLDAVGRQLPPARRDRAEVHDLRVRAEEDERKRREALAAQESEALASGSSLRTALSLPGVLRATGLHTDADGRAVTDTDGRTVTDADGRPANVPDPVHQDVRERIAALSRLIDAVRGGLDAERHDLSDTALLNRHTELRDQLSGGYDATIEEQDGIKLCRLVDDRGPHDIAQVGERVATEAAEARDRLTEREREVFQRFLTGELGDHLSAQVLAAGALVAALNTTLATVRTSHGLGVTLDWKLADGVEADVKAAVDLLRSPSGLRTREQSERLRDVLQRRIEDARRADPAAGYAAHLRTALDYRTWFTFIPWVVNDAAPGNRRKLSGRTGLSQGEQRVLSYLVLFAAAAAHFTGLADTAPHTPRLILLDDAFAKVDEPTHARLGRILVDLDLDFVLTSERLIGNWPDVPSLHIYECLRDPHVRGVATLHYTWNGRQRRLMPV</sequence>
<name>A0A7K3PSG7_9ACTN</name>
<accession>A0A7K3PSG7</accession>
<feature type="compositionally biased region" description="Basic and acidic residues" evidence="2">
    <location>
        <begin position="912"/>
        <end position="932"/>
    </location>
</feature>
<evidence type="ECO:0000256" key="2">
    <source>
        <dbReference type="SAM" id="MobiDB-lite"/>
    </source>
</evidence>
<dbReference type="SUPFAM" id="SSF52540">
    <property type="entry name" value="P-loop containing nucleoside triphosphate hydrolases"/>
    <property type="match status" value="1"/>
</dbReference>
<evidence type="ECO:0000313" key="3">
    <source>
        <dbReference type="EMBL" id="NEB12924.1"/>
    </source>
</evidence>
<dbReference type="InterPro" id="IPR027417">
    <property type="entry name" value="P-loop_NTPase"/>
</dbReference>
<dbReference type="Proteomes" id="UP000470446">
    <property type="component" value="Unassembled WGS sequence"/>
</dbReference>
<comment type="caution">
    <text evidence="3">The sequence shown here is derived from an EMBL/GenBank/DDBJ whole genome shotgun (WGS) entry which is preliminary data.</text>
</comment>
<feature type="compositionally biased region" description="Basic and acidic residues" evidence="2">
    <location>
        <begin position="1043"/>
        <end position="1060"/>
    </location>
</feature>
<reference evidence="3 4" key="1">
    <citation type="submission" date="2020-01" db="EMBL/GenBank/DDBJ databases">
        <title>Insect and environment-associated Actinomycetes.</title>
        <authorList>
            <person name="Currrie C."/>
            <person name="Chevrette M."/>
            <person name="Carlson C."/>
            <person name="Stubbendieck R."/>
            <person name="Wendt-Pienkowski E."/>
        </authorList>
    </citation>
    <scope>NUCLEOTIDE SEQUENCE [LARGE SCALE GENOMIC DNA]</scope>
    <source>
        <strain evidence="3 4">SID14163</strain>
    </source>
</reference>
<feature type="coiled-coil region" evidence="1">
    <location>
        <begin position="781"/>
        <end position="808"/>
    </location>
</feature>
<feature type="region of interest" description="Disordered" evidence="2">
    <location>
        <begin position="1043"/>
        <end position="1068"/>
    </location>
</feature>
<feature type="region of interest" description="Disordered" evidence="2">
    <location>
        <begin position="911"/>
        <end position="933"/>
    </location>
</feature>
<feature type="region of interest" description="Disordered" evidence="2">
    <location>
        <begin position="273"/>
        <end position="294"/>
    </location>
</feature>
<proteinExistence type="predicted"/>
<dbReference type="InterPro" id="IPR013496">
    <property type="entry name" value="CHP02680"/>
</dbReference>
<evidence type="ECO:0000256" key="1">
    <source>
        <dbReference type="SAM" id="Coils"/>
    </source>
</evidence>
<gene>
    <name evidence="3" type="ORF">G3I32_29495</name>
</gene>
<dbReference type="Pfam" id="PF13558">
    <property type="entry name" value="SbcC_Walker_B"/>
    <property type="match status" value="1"/>
</dbReference>
<feature type="compositionally biased region" description="Basic and acidic residues" evidence="2">
    <location>
        <begin position="489"/>
        <end position="516"/>
    </location>
</feature>
<dbReference type="NCBIfam" id="TIGR02680">
    <property type="entry name" value="TIGR02680 family protein"/>
    <property type="match status" value="1"/>
</dbReference>
<organism evidence="3 4">
    <name type="scientific">Streptomyces coelicoflavus</name>
    <dbReference type="NCBI Taxonomy" id="285562"/>
    <lineage>
        <taxon>Bacteria</taxon>
        <taxon>Bacillati</taxon>
        <taxon>Actinomycetota</taxon>
        <taxon>Actinomycetes</taxon>
        <taxon>Kitasatosporales</taxon>
        <taxon>Streptomycetaceae</taxon>
        <taxon>Streptomyces</taxon>
    </lineage>
</organism>
<feature type="region of interest" description="Disordered" evidence="2">
    <location>
        <begin position="610"/>
        <end position="636"/>
    </location>
</feature>
<evidence type="ECO:0000313" key="4">
    <source>
        <dbReference type="Proteomes" id="UP000470446"/>
    </source>
</evidence>
<dbReference type="RefSeq" id="WP_164248288.1">
    <property type="nucleotide sequence ID" value="NZ_JAAGMA010000783.1"/>
</dbReference>
<dbReference type="EMBL" id="JAAGMA010000783">
    <property type="protein sequence ID" value="NEB12924.1"/>
    <property type="molecule type" value="Genomic_DNA"/>
</dbReference>
<feature type="region of interest" description="Disordered" evidence="2">
    <location>
        <begin position="485"/>
        <end position="516"/>
    </location>
</feature>
<protein>
    <submittedName>
        <fullName evidence="3">TIGR02680 family protein</fullName>
    </submittedName>
</protein>
<keyword evidence="1" id="KW-0175">Coiled coil</keyword>